<name>A0A2S4L3I5_9HYPO</name>
<sequence length="65" mass="6891">MLCIQPASSSWAANNLAPSSRRAIGVAFNIWFGNIGSYMYLDDKTEYGTGYGLSLALGATGTLLL</sequence>
<comment type="caution">
    <text evidence="1">The sequence shown here is derived from an EMBL/GenBank/DDBJ whole genome shotgun (WGS) entry which is preliminary data.</text>
</comment>
<reference evidence="1 2" key="1">
    <citation type="submission" date="2018-01" db="EMBL/GenBank/DDBJ databases">
        <title>Harnessing the power of phylogenomics to disentangle the directionality and signatures of interkingdom host jumping in the parasitic fungal genus Tolypocladium.</title>
        <authorList>
            <person name="Quandt C.A."/>
            <person name="Patterson W."/>
            <person name="Spatafora J.W."/>
        </authorList>
    </citation>
    <scope>NUCLEOTIDE SEQUENCE [LARGE SCALE GENOMIC DNA]</scope>
    <source>
        <strain evidence="1 2">NRBC 100945</strain>
    </source>
</reference>
<accession>A0A2S4L3I5</accession>
<dbReference type="EMBL" id="PKSG01000281">
    <property type="protein sequence ID" value="POR37000.1"/>
    <property type="molecule type" value="Genomic_DNA"/>
</dbReference>
<dbReference type="AlphaFoldDB" id="A0A2S4L3I5"/>
<organism evidence="1 2">
    <name type="scientific">Tolypocladium paradoxum</name>
    <dbReference type="NCBI Taxonomy" id="94208"/>
    <lineage>
        <taxon>Eukaryota</taxon>
        <taxon>Fungi</taxon>
        <taxon>Dikarya</taxon>
        <taxon>Ascomycota</taxon>
        <taxon>Pezizomycotina</taxon>
        <taxon>Sordariomycetes</taxon>
        <taxon>Hypocreomycetidae</taxon>
        <taxon>Hypocreales</taxon>
        <taxon>Ophiocordycipitaceae</taxon>
        <taxon>Tolypocladium</taxon>
    </lineage>
</organism>
<protein>
    <submittedName>
        <fullName evidence="1">Uncharacterized protein</fullName>
    </submittedName>
</protein>
<evidence type="ECO:0000313" key="1">
    <source>
        <dbReference type="EMBL" id="POR37000.1"/>
    </source>
</evidence>
<proteinExistence type="predicted"/>
<keyword evidence="2" id="KW-1185">Reference proteome</keyword>
<dbReference type="OrthoDB" id="2962993at2759"/>
<dbReference type="Proteomes" id="UP000237481">
    <property type="component" value="Unassembled WGS sequence"/>
</dbReference>
<evidence type="ECO:0000313" key="2">
    <source>
        <dbReference type="Proteomes" id="UP000237481"/>
    </source>
</evidence>
<gene>
    <name evidence="1" type="ORF">TPAR_02802</name>
</gene>